<feature type="compositionally biased region" description="Low complexity" evidence="4">
    <location>
        <begin position="720"/>
        <end position="729"/>
    </location>
</feature>
<dbReference type="PROSITE" id="PS51192">
    <property type="entry name" value="HELICASE_ATP_BIND_1"/>
    <property type="match status" value="1"/>
</dbReference>
<evidence type="ECO:0000256" key="1">
    <source>
        <dbReference type="ARBA" id="ARBA00022801"/>
    </source>
</evidence>
<evidence type="ECO:0000313" key="8">
    <source>
        <dbReference type="Proteomes" id="UP001217089"/>
    </source>
</evidence>
<name>A0ABQ9FDR1_TEGGR</name>
<dbReference type="PANTHER" id="PTHR47958">
    <property type="entry name" value="ATP-DEPENDENT RNA HELICASE DBP3"/>
    <property type="match status" value="1"/>
</dbReference>
<dbReference type="InterPro" id="IPR011545">
    <property type="entry name" value="DEAD/DEAH_box_helicase_dom"/>
</dbReference>
<protein>
    <recommendedName>
        <fullName evidence="6">Helicase ATP-binding domain-containing protein</fullName>
    </recommendedName>
</protein>
<feature type="chain" id="PRO_5045717693" description="Helicase ATP-binding domain-containing protein" evidence="5">
    <location>
        <begin position="19"/>
        <end position="770"/>
    </location>
</feature>
<keyword evidence="2 3" id="KW-0347">Helicase</keyword>
<sequence length="770" mass="83699">MLIKVLMRLSWLQHIVIATPGRLIDVLENRYLVLAQCTYVVMDEADRMIDMGFEPDVQKILEYLPVSNMKPDTDDAEDDEKMLVNFRSKKKYRQTVMFTATMPPAVERLARSYLRRPAVVHIGTIGKPVEKVEQIVYMTSKNEKRHAAVVEPTVPVAPVSPLPSTSAGPTSPPPPSSPITLPVKTVKPPPVKTVSPPRSPVISAPPEATAIDRLNTLIKGDEKPSSRSSSESGPGGESEASSPREISLKDASEIAQAKLKGLDSSKNVASVVKPKDVNSFKNNQIKFAGGAATIPPDQMKCNILKAKRDEELKKGGSAHQPLLDEEDHEVESDEEKEEEEKKSPLGSQSENLTCQSDKEVPCRHQEVLAMIVLYYNLHCFDVRYILSQYGYFIVYMCVFFISVDSSSSTSRRLGSTSNEVFTYNSLVTKPTTVTQNTTVTKASSSIPVATRQQKPSIELGKSESATLPSPTSPKGAPSSPLPPPRPPSLPAKSRQSSVTSGGEAEIMIDFGTQEPASETEKPRTIPRAIPRLNNPFVHPRESHSVVPPHPPREPQGTAGSKLPRPSNPFLSPDKEEGPKTSSNPFVTPSNDLDTSAKVAHSSTNPFLPSPTSTETKTNFDTTPDNPVKIEEKPEEIPPNETNEKSKSSKAPDPASSAPTKSTSGSRLPRFNRDWSRASGGKDKPAGGQNTTAPAPTPVVVETSFTGTKYTNKKSTSNLPVKTTVTHVTVPRSKQDSSHNSTVNGGNGELSPWHVTTPEKVERKITLTTEL</sequence>
<feature type="region of interest" description="Disordered" evidence="4">
    <location>
        <begin position="156"/>
        <end position="246"/>
    </location>
</feature>
<feature type="compositionally biased region" description="Polar residues" evidence="4">
    <location>
        <begin position="702"/>
        <end position="719"/>
    </location>
</feature>
<evidence type="ECO:0000313" key="7">
    <source>
        <dbReference type="EMBL" id="KAJ8313992.1"/>
    </source>
</evidence>
<dbReference type="PROSITE" id="PS00039">
    <property type="entry name" value="DEAD_ATP_HELICASE"/>
    <property type="match status" value="1"/>
</dbReference>
<feature type="compositionally biased region" description="Basic and acidic residues" evidence="4">
    <location>
        <begin position="627"/>
        <end position="646"/>
    </location>
</feature>
<feature type="compositionally biased region" description="Acidic residues" evidence="4">
    <location>
        <begin position="323"/>
        <end position="338"/>
    </location>
</feature>
<evidence type="ECO:0000256" key="4">
    <source>
        <dbReference type="SAM" id="MobiDB-lite"/>
    </source>
</evidence>
<feature type="signal peptide" evidence="5">
    <location>
        <begin position="1"/>
        <end position="18"/>
    </location>
</feature>
<feature type="compositionally biased region" description="Low complexity" evidence="4">
    <location>
        <begin position="178"/>
        <end position="196"/>
    </location>
</feature>
<feature type="compositionally biased region" description="Polar residues" evidence="4">
    <location>
        <begin position="345"/>
        <end position="355"/>
    </location>
</feature>
<dbReference type="InterPro" id="IPR027417">
    <property type="entry name" value="P-loop_NTPase"/>
</dbReference>
<feature type="compositionally biased region" description="Low complexity" evidence="4">
    <location>
        <begin position="226"/>
        <end position="245"/>
    </location>
</feature>
<feature type="domain" description="Helicase ATP-binding" evidence="6">
    <location>
        <begin position="1"/>
        <end position="120"/>
    </location>
</feature>
<comment type="similarity">
    <text evidence="3">Belongs to the DEAD box helicase family.</text>
</comment>
<accession>A0ABQ9FDR1</accession>
<evidence type="ECO:0000256" key="5">
    <source>
        <dbReference type="SAM" id="SignalP"/>
    </source>
</evidence>
<dbReference type="SUPFAM" id="SSF52540">
    <property type="entry name" value="P-loop containing nucleoside triphosphate hydrolases"/>
    <property type="match status" value="1"/>
</dbReference>
<evidence type="ECO:0000256" key="2">
    <source>
        <dbReference type="ARBA" id="ARBA00022806"/>
    </source>
</evidence>
<keyword evidence="3" id="KW-0067">ATP-binding</keyword>
<feature type="compositionally biased region" description="Basic and acidic residues" evidence="4">
    <location>
        <begin position="670"/>
        <end position="684"/>
    </location>
</feature>
<organism evidence="7 8">
    <name type="scientific">Tegillarca granosa</name>
    <name type="common">Malaysian cockle</name>
    <name type="synonym">Anadara granosa</name>
    <dbReference type="NCBI Taxonomy" id="220873"/>
    <lineage>
        <taxon>Eukaryota</taxon>
        <taxon>Metazoa</taxon>
        <taxon>Spiralia</taxon>
        <taxon>Lophotrochozoa</taxon>
        <taxon>Mollusca</taxon>
        <taxon>Bivalvia</taxon>
        <taxon>Autobranchia</taxon>
        <taxon>Pteriomorphia</taxon>
        <taxon>Arcoida</taxon>
        <taxon>Arcoidea</taxon>
        <taxon>Arcidae</taxon>
        <taxon>Tegillarca</taxon>
    </lineage>
</organism>
<feature type="compositionally biased region" description="Pro residues" evidence="4">
    <location>
        <begin position="479"/>
        <end position="489"/>
    </location>
</feature>
<comment type="caution">
    <text evidence="7">The sequence shown here is derived from an EMBL/GenBank/DDBJ whole genome shotgun (WGS) entry which is preliminary data.</text>
</comment>
<evidence type="ECO:0000256" key="3">
    <source>
        <dbReference type="RuleBase" id="RU000492"/>
    </source>
</evidence>
<gene>
    <name evidence="7" type="ORF">KUTeg_008553</name>
</gene>
<dbReference type="InterPro" id="IPR014001">
    <property type="entry name" value="Helicase_ATP-bd"/>
</dbReference>
<keyword evidence="3" id="KW-0547">Nucleotide-binding</keyword>
<feature type="compositionally biased region" description="Polar residues" evidence="4">
    <location>
        <begin position="579"/>
        <end position="593"/>
    </location>
</feature>
<dbReference type="InterPro" id="IPR000629">
    <property type="entry name" value="RNA-helicase_DEAD-box_CS"/>
</dbReference>
<evidence type="ECO:0000259" key="6">
    <source>
        <dbReference type="PROSITE" id="PS51192"/>
    </source>
</evidence>
<keyword evidence="5" id="KW-0732">Signal</keyword>
<feature type="compositionally biased region" description="Low complexity" evidence="4">
    <location>
        <begin position="648"/>
        <end position="663"/>
    </location>
</feature>
<keyword evidence="1 3" id="KW-0378">Hydrolase</keyword>
<reference evidence="7 8" key="1">
    <citation type="submission" date="2022-12" db="EMBL/GenBank/DDBJ databases">
        <title>Chromosome-level genome of Tegillarca granosa.</title>
        <authorList>
            <person name="Kim J."/>
        </authorList>
    </citation>
    <scope>NUCLEOTIDE SEQUENCE [LARGE SCALE GENOMIC DNA]</scope>
    <source>
        <strain evidence="7">Teg-2019</strain>
        <tissue evidence="7">Adductor muscle</tissue>
    </source>
</reference>
<feature type="region of interest" description="Disordered" evidence="4">
    <location>
        <begin position="442"/>
        <end position="757"/>
    </location>
</feature>
<feature type="compositionally biased region" description="Polar residues" evidence="4">
    <location>
        <begin position="442"/>
        <end position="455"/>
    </location>
</feature>
<feature type="compositionally biased region" description="Polar residues" evidence="4">
    <location>
        <begin position="600"/>
        <end position="624"/>
    </location>
</feature>
<keyword evidence="8" id="KW-1185">Reference proteome</keyword>
<dbReference type="Proteomes" id="UP001217089">
    <property type="component" value="Unassembled WGS sequence"/>
</dbReference>
<feature type="region of interest" description="Disordered" evidence="4">
    <location>
        <begin position="314"/>
        <end position="356"/>
    </location>
</feature>
<proteinExistence type="inferred from homology"/>
<dbReference type="EMBL" id="JARBDR010000342">
    <property type="protein sequence ID" value="KAJ8313992.1"/>
    <property type="molecule type" value="Genomic_DNA"/>
</dbReference>
<dbReference type="Pfam" id="PF00270">
    <property type="entry name" value="DEAD"/>
    <property type="match status" value="1"/>
</dbReference>
<dbReference type="Gene3D" id="3.40.50.300">
    <property type="entry name" value="P-loop containing nucleotide triphosphate hydrolases"/>
    <property type="match status" value="1"/>
</dbReference>
<feature type="compositionally biased region" description="Low complexity" evidence="4">
    <location>
        <begin position="156"/>
        <end position="169"/>
    </location>
</feature>